<keyword evidence="1" id="KW-1133">Transmembrane helix</keyword>
<feature type="transmembrane region" description="Helical" evidence="1">
    <location>
        <begin position="110"/>
        <end position="130"/>
    </location>
</feature>
<feature type="transmembrane region" description="Helical" evidence="1">
    <location>
        <begin position="185"/>
        <end position="202"/>
    </location>
</feature>
<evidence type="ECO:0000313" key="3">
    <source>
        <dbReference type="Proteomes" id="UP000199103"/>
    </source>
</evidence>
<feature type="transmembrane region" description="Helical" evidence="1">
    <location>
        <begin position="86"/>
        <end position="104"/>
    </location>
</feature>
<proteinExistence type="predicted"/>
<dbReference type="AlphaFoldDB" id="A0A1H2A1R4"/>
<dbReference type="RefSeq" id="WP_091530005.1">
    <property type="nucleotide sequence ID" value="NZ_LT629772.1"/>
</dbReference>
<organism evidence="2 3">
    <name type="scientific">Microlunatus soli</name>
    <dbReference type="NCBI Taxonomy" id="630515"/>
    <lineage>
        <taxon>Bacteria</taxon>
        <taxon>Bacillati</taxon>
        <taxon>Actinomycetota</taxon>
        <taxon>Actinomycetes</taxon>
        <taxon>Propionibacteriales</taxon>
        <taxon>Propionibacteriaceae</taxon>
        <taxon>Microlunatus</taxon>
    </lineage>
</organism>
<keyword evidence="1" id="KW-0812">Transmembrane</keyword>
<reference evidence="2 3" key="1">
    <citation type="submission" date="2016-10" db="EMBL/GenBank/DDBJ databases">
        <authorList>
            <person name="de Groot N.N."/>
        </authorList>
    </citation>
    <scope>NUCLEOTIDE SEQUENCE [LARGE SCALE GENOMIC DNA]</scope>
    <source>
        <strain evidence="2 3">DSM 21800</strain>
    </source>
</reference>
<keyword evidence="3" id="KW-1185">Reference proteome</keyword>
<sequence length="203" mass="21702">MKGLCHRFRQVTLGLRKSEAWLFLAYVTITFRPGAAPPAHPQHEQGQPDPLPDGWGDGYQLYIDEARLDSANQLAEKRDIRARAQVMLTTAIVLGGAIIASYGSKCDLHWLGRLVYGLAGLCTTLAGLAAGGMISARSDIGTVNLSALPDNDADELRRAIANGYASTRRVGAETIATLVTALRDCVLVLVIGAGLLAVAHLWL</sequence>
<dbReference type="Proteomes" id="UP000199103">
    <property type="component" value="Chromosome I"/>
</dbReference>
<evidence type="ECO:0000256" key="1">
    <source>
        <dbReference type="SAM" id="Phobius"/>
    </source>
</evidence>
<gene>
    <name evidence="2" type="ORF">SAMN04489812_5602</name>
</gene>
<accession>A0A1H2A1R4</accession>
<evidence type="ECO:0000313" key="2">
    <source>
        <dbReference type="EMBL" id="SDT39850.1"/>
    </source>
</evidence>
<name>A0A1H2A1R4_9ACTN</name>
<keyword evidence="1" id="KW-0472">Membrane</keyword>
<dbReference type="STRING" id="630515.SAMN04489812_5602"/>
<dbReference type="EMBL" id="LT629772">
    <property type="protein sequence ID" value="SDT39850.1"/>
    <property type="molecule type" value="Genomic_DNA"/>
</dbReference>
<dbReference type="OrthoDB" id="10012095at2"/>
<protein>
    <submittedName>
        <fullName evidence="2">Uncharacterized protein</fullName>
    </submittedName>
</protein>